<dbReference type="AlphaFoldDB" id="A0A4Y6RJD1"/>
<keyword evidence="1" id="KW-0732">Signal</keyword>
<dbReference type="InterPro" id="IPR011990">
    <property type="entry name" value="TPR-like_helical_dom_sf"/>
</dbReference>
<dbReference type="Gene3D" id="1.25.40.10">
    <property type="entry name" value="Tetratricopeptide repeat domain"/>
    <property type="match status" value="1"/>
</dbReference>
<evidence type="ECO:0000313" key="2">
    <source>
        <dbReference type="EMBL" id="QDG72554.1"/>
    </source>
</evidence>
<dbReference type="RefSeq" id="WP_141171512.1">
    <property type="nucleotide sequence ID" value="NZ_CP041185.1"/>
</dbReference>
<keyword evidence="3" id="KW-1185">Reference proteome</keyword>
<feature type="chain" id="PRO_5021409066" evidence="1">
    <location>
        <begin position="25"/>
        <end position="164"/>
    </location>
</feature>
<evidence type="ECO:0000256" key="1">
    <source>
        <dbReference type="SAM" id="SignalP"/>
    </source>
</evidence>
<dbReference type="EMBL" id="CP041185">
    <property type="protein sequence ID" value="QDG72554.1"/>
    <property type="molecule type" value="Genomic_DNA"/>
</dbReference>
<evidence type="ECO:0000313" key="3">
    <source>
        <dbReference type="Proteomes" id="UP000316665"/>
    </source>
</evidence>
<name>A0A4Y6RJD1_9BURK</name>
<dbReference type="Proteomes" id="UP000316665">
    <property type="component" value="Chromosome"/>
</dbReference>
<dbReference type="OrthoDB" id="8708504at2"/>
<dbReference type="SUPFAM" id="SSF48452">
    <property type="entry name" value="TPR-like"/>
    <property type="match status" value="1"/>
</dbReference>
<sequence>MSTLLPFRSCLVLPLILIALGACSTQTELRMAAQQEQFAREAASQGDWAQAMRSYEAAVDNAELGRGDFAWQARLHHQAGRAASGACRYDAAEFHFRQAIALAKKSERSSALSYKALIDQYDRQGKSTEALAVRNELGFHQSSALGAFADRESLPVGKSCGTPP</sequence>
<protein>
    <submittedName>
        <fullName evidence="2">Tetratricopeptide repeat protein</fullName>
    </submittedName>
</protein>
<reference evidence="2 3" key="1">
    <citation type="submission" date="2019-06" db="EMBL/GenBank/DDBJ databases">
        <title>Complete genome sequence of Janthinobacterium sp. SNU WT3 isolated from diseased rainbow trout.</title>
        <authorList>
            <person name="Oh W.T."/>
            <person name="Park S.C."/>
        </authorList>
    </citation>
    <scope>NUCLEOTIDE SEQUENCE [LARGE SCALE GENOMIC DNA]</scope>
    <source>
        <strain evidence="2 3">SNU WT3</strain>
    </source>
</reference>
<dbReference type="KEGG" id="jas:FJQ89_20615"/>
<feature type="signal peptide" evidence="1">
    <location>
        <begin position="1"/>
        <end position="24"/>
    </location>
</feature>
<gene>
    <name evidence="2" type="ORF">FJQ89_20615</name>
</gene>
<proteinExistence type="predicted"/>
<accession>A0A4Y6RJD1</accession>
<organism evidence="2 3">
    <name type="scientific">Janthinobacterium tructae</name>
    <dbReference type="NCBI Taxonomy" id="2590869"/>
    <lineage>
        <taxon>Bacteria</taxon>
        <taxon>Pseudomonadati</taxon>
        <taxon>Pseudomonadota</taxon>
        <taxon>Betaproteobacteria</taxon>
        <taxon>Burkholderiales</taxon>
        <taxon>Oxalobacteraceae</taxon>
        <taxon>Janthinobacterium</taxon>
    </lineage>
</organism>